<evidence type="ECO:0000313" key="5">
    <source>
        <dbReference type="Proteomes" id="UP001596233"/>
    </source>
</evidence>
<organism evidence="4 5">
    <name type="scientific">Paenibacillus septentrionalis</name>
    <dbReference type="NCBI Taxonomy" id="429342"/>
    <lineage>
        <taxon>Bacteria</taxon>
        <taxon>Bacillati</taxon>
        <taxon>Bacillota</taxon>
        <taxon>Bacilli</taxon>
        <taxon>Bacillales</taxon>
        <taxon>Paenibacillaceae</taxon>
        <taxon>Paenibacillus</taxon>
    </lineage>
</organism>
<keyword evidence="3" id="KW-0812">Transmembrane</keyword>
<evidence type="ECO:0000256" key="2">
    <source>
        <dbReference type="SAM" id="MobiDB-lite"/>
    </source>
</evidence>
<keyword evidence="5" id="KW-1185">Reference proteome</keyword>
<feature type="transmembrane region" description="Helical" evidence="3">
    <location>
        <begin position="6"/>
        <end position="25"/>
    </location>
</feature>
<feature type="region of interest" description="Disordered" evidence="2">
    <location>
        <begin position="33"/>
        <end position="89"/>
    </location>
</feature>
<comment type="caution">
    <text evidence="4">The sequence shown here is derived from an EMBL/GenBank/DDBJ whole genome shotgun (WGS) entry which is preliminary data.</text>
</comment>
<evidence type="ECO:0000313" key="4">
    <source>
        <dbReference type="EMBL" id="MFC6332452.1"/>
    </source>
</evidence>
<keyword evidence="1" id="KW-0175">Coiled coil</keyword>
<protein>
    <submittedName>
        <fullName evidence="4">Uncharacterized protein</fullName>
    </submittedName>
</protein>
<name>A0ABW1V133_9BACL</name>
<keyword evidence="3" id="KW-1133">Transmembrane helix</keyword>
<gene>
    <name evidence="4" type="ORF">ACFP56_07425</name>
</gene>
<accession>A0ABW1V133</accession>
<reference evidence="5" key="1">
    <citation type="journal article" date="2019" name="Int. J. Syst. Evol. Microbiol.">
        <title>The Global Catalogue of Microorganisms (GCM) 10K type strain sequencing project: providing services to taxonomists for standard genome sequencing and annotation.</title>
        <authorList>
            <consortium name="The Broad Institute Genomics Platform"/>
            <consortium name="The Broad Institute Genome Sequencing Center for Infectious Disease"/>
            <person name="Wu L."/>
            <person name="Ma J."/>
        </authorList>
    </citation>
    <scope>NUCLEOTIDE SEQUENCE [LARGE SCALE GENOMIC DNA]</scope>
    <source>
        <strain evidence="5">PCU 280</strain>
    </source>
</reference>
<evidence type="ECO:0000256" key="3">
    <source>
        <dbReference type="SAM" id="Phobius"/>
    </source>
</evidence>
<sequence length="165" mass="18988">MGIIDLIFDNIYFVVIFLFVVFKLIGSFSGNKKPTGTPTFGGDEPQKRWFDEEEETYDRPVAQSSREEDRAREVYSPSPQVGNDRVFQPAQNIVPAAPTYEERMQELRTRQERTKQRLLAAQKVERSAQASQLGAKDLQEAVIWSEILGQPRAKRPHSQFSKRNQ</sequence>
<dbReference type="Proteomes" id="UP001596233">
    <property type="component" value="Unassembled WGS sequence"/>
</dbReference>
<dbReference type="RefSeq" id="WP_379232832.1">
    <property type="nucleotide sequence ID" value="NZ_JBHSTE010000002.1"/>
</dbReference>
<keyword evidence="3" id="KW-0472">Membrane</keyword>
<proteinExistence type="predicted"/>
<feature type="coiled-coil region" evidence="1">
    <location>
        <begin position="97"/>
        <end position="124"/>
    </location>
</feature>
<dbReference type="EMBL" id="JBHSTE010000002">
    <property type="protein sequence ID" value="MFC6332452.1"/>
    <property type="molecule type" value="Genomic_DNA"/>
</dbReference>
<evidence type="ECO:0000256" key="1">
    <source>
        <dbReference type="SAM" id="Coils"/>
    </source>
</evidence>